<dbReference type="EC" id="2.7.8.7" evidence="8"/>
<evidence type="ECO:0000256" key="1">
    <source>
        <dbReference type="ARBA" id="ARBA00022516"/>
    </source>
</evidence>
<evidence type="ECO:0000256" key="8">
    <source>
        <dbReference type="HAMAP-Rule" id="MF_00101"/>
    </source>
</evidence>
<comment type="catalytic activity">
    <reaction evidence="8">
        <text>apo-[ACP] + CoA = holo-[ACP] + adenosine 3',5'-bisphosphate + H(+)</text>
        <dbReference type="Rhea" id="RHEA:12068"/>
        <dbReference type="Rhea" id="RHEA-COMP:9685"/>
        <dbReference type="Rhea" id="RHEA-COMP:9690"/>
        <dbReference type="ChEBI" id="CHEBI:15378"/>
        <dbReference type="ChEBI" id="CHEBI:29999"/>
        <dbReference type="ChEBI" id="CHEBI:57287"/>
        <dbReference type="ChEBI" id="CHEBI:58343"/>
        <dbReference type="ChEBI" id="CHEBI:64479"/>
        <dbReference type="EC" id="2.7.8.7"/>
    </reaction>
</comment>
<comment type="function">
    <text evidence="8">Transfers the 4'-phosphopantetheine moiety from coenzyme A to a Ser of acyl-carrier-protein.</text>
</comment>
<feature type="domain" description="4'-phosphopantetheinyl transferase" evidence="9">
    <location>
        <begin position="4"/>
        <end position="97"/>
    </location>
</feature>
<keyword evidence="8" id="KW-0963">Cytoplasm</keyword>
<organism evidence="10 11">
    <name type="scientific">Paenibacillus apiarius</name>
    <dbReference type="NCBI Taxonomy" id="46240"/>
    <lineage>
        <taxon>Bacteria</taxon>
        <taxon>Bacillati</taxon>
        <taxon>Bacillota</taxon>
        <taxon>Bacilli</taxon>
        <taxon>Bacillales</taxon>
        <taxon>Paenibacillaceae</taxon>
        <taxon>Paenibacillus</taxon>
    </lineage>
</organism>
<proteinExistence type="inferred from homology"/>
<evidence type="ECO:0000256" key="5">
    <source>
        <dbReference type="ARBA" id="ARBA00022842"/>
    </source>
</evidence>
<keyword evidence="2 8" id="KW-0808">Transferase</keyword>
<dbReference type="EMBL" id="JAMDLW010000007">
    <property type="protein sequence ID" value="MCY9519268.1"/>
    <property type="molecule type" value="Genomic_DNA"/>
</dbReference>
<evidence type="ECO:0000256" key="2">
    <source>
        <dbReference type="ARBA" id="ARBA00022679"/>
    </source>
</evidence>
<name>A0ABT4DT48_9BACL</name>
<keyword evidence="4 8" id="KW-0276">Fatty acid metabolism</keyword>
<feature type="binding site" evidence="8">
    <location>
        <position position="8"/>
    </location>
    <ligand>
        <name>Mg(2+)</name>
        <dbReference type="ChEBI" id="CHEBI:18420"/>
    </ligand>
</feature>
<dbReference type="RefSeq" id="WP_087431718.1">
    <property type="nucleotide sequence ID" value="NZ_JAMDLV010000034.1"/>
</dbReference>
<keyword evidence="1 8" id="KW-0444">Lipid biosynthesis</keyword>
<dbReference type="HAMAP" id="MF_00101">
    <property type="entry name" value="AcpS"/>
    <property type="match status" value="1"/>
</dbReference>
<dbReference type="NCBIfam" id="TIGR00556">
    <property type="entry name" value="pantethn_trn"/>
    <property type="match status" value="1"/>
</dbReference>
<comment type="similarity">
    <text evidence="8">Belongs to the P-Pant transferase superfamily. AcpS family.</text>
</comment>
<comment type="subcellular location">
    <subcellularLocation>
        <location evidence="8">Cytoplasm</location>
    </subcellularLocation>
</comment>
<dbReference type="InterPro" id="IPR004568">
    <property type="entry name" value="Ppantetheine-prot_Trfase_dom"/>
</dbReference>
<evidence type="ECO:0000256" key="3">
    <source>
        <dbReference type="ARBA" id="ARBA00022723"/>
    </source>
</evidence>
<gene>
    <name evidence="8 10" type="primary">acpS</name>
    <name evidence="10" type="ORF">M5X09_06165</name>
</gene>
<dbReference type="Gene3D" id="3.90.470.20">
    <property type="entry name" value="4'-phosphopantetheinyl transferase domain"/>
    <property type="match status" value="1"/>
</dbReference>
<dbReference type="Proteomes" id="UP001207626">
    <property type="component" value="Unassembled WGS sequence"/>
</dbReference>
<dbReference type="InterPro" id="IPR002582">
    <property type="entry name" value="ACPS"/>
</dbReference>
<reference evidence="10 11" key="1">
    <citation type="submission" date="2022-05" db="EMBL/GenBank/DDBJ databases">
        <title>Genome Sequencing of Bee-Associated Microbes.</title>
        <authorList>
            <person name="Dunlap C."/>
        </authorList>
    </citation>
    <scope>NUCLEOTIDE SEQUENCE [LARGE SCALE GENOMIC DNA]</scope>
    <source>
        <strain evidence="10 11">NRRL NRS-1438</strain>
    </source>
</reference>
<comment type="cofactor">
    <cofactor evidence="8">
        <name>Mg(2+)</name>
        <dbReference type="ChEBI" id="CHEBI:18420"/>
    </cofactor>
</comment>
<keyword evidence="5 8" id="KW-0460">Magnesium</keyword>
<evidence type="ECO:0000256" key="6">
    <source>
        <dbReference type="ARBA" id="ARBA00023098"/>
    </source>
</evidence>
<keyword evidence="3 8" id="KW-0479">Metal-binding</keyword>
<keyword evidence="11" id="KW-1185">Reference proteome</keyword>
<keyword evidence="7 8" id="KW-0275">Fatty acid biosynthesis</keyword>
<evidence type="ECO:0000313" key="10">
    <source>
        <dbReference type="EMBL" id="MCY9519268.1"/>
    </source>
</evidence>
<sequence>MIYGIGHDILELERVTRLLNGKSKDRFLQRVLTPAELAVLKQREARMAEWVAGRFAAKEAVVKALGTGIGSTIGFLDIEVLPDSHGKPHARVSDSAWNRLGLPAESYRVHVSISHQPNLASAQAIVEHRQHDGRT</sequence>
<dbReference type="NCBIfam" id="TIGR00516">
    <property type="entry name" value="acpS"/>
    <property type="match status" value="1"/>
</dbReference>
<accession>A0ABT4DT48</accession>
<dbReference type="Pfam" id="PF01648">
    <property type="entry name" value="ACPS"/>
    <property type="match status" value="1"/>
</dbReference>
<dbReference type="InterPro" id="IPR037143">
    <property type="entry name" value="4-PPantetheinyl_Trfase_dom_sf"/>
</dbReference>
<protein>
    <recommendedName>
        <fullName evidence="8">Holo-[acyl-carrier-protein] synthase</fullName>
        <shortName evidence="8">Holo-ACP synthase</shortName>
        <ecNumber evidence="8">2.7.8.7</ecNumber>
    </recommendedName>
    <alternativeName>
        <fullName evidence="8">4'-phosphopantetheinyl transferase AcpS</fullName>
    </alternativeName>
</protein>
<evidence type="ECO:0000259" key="9">
    <source>
        <dbReference type="Pfam" id="PF01648"/>
    </source>
</evidence>
<evidence type="ECO:0000256" key="4">
    <source>
        <dbReference type="ARBA" id="ARBA00022832"/>
    </source>
</evidence>
<keyword evidence="6 8" id="KW-0443">Lipid metabolism</keyword>
<dbReference type="SUPFAM" id="SSF56214">
    <property type="entry name" value="4'-phosphopantetheinyl transferase"/>
    <property type="match status" value="1"/>
</dbReference>
<evidence type="ECO:0000313" key="11">
    <source>
        <dbReference type="Proteomes" id="UP001207626"/>
    </source>
</evidence>
<feature type="binding site" evidence="8">
    <location>
        <position position="59"/>
    </location>
    <ligand>
        <name>Mg(2+)</name>
        <dbReference type="ChEBI" id="CHEBI:18420"/>
    </ligand>
</feature>
<comment type="caution">
    <text evidence="10">The sequence shown here is derived from an EMBL/GenBank/DDBJ whole genome shotgun (WGS) entry which is preliminary data.</text>
</comment>
<dbReference type="GO" id="GO:0008897">
    <property type="term" value="F:holo-[acyl-carrier-protein] synthase activity"/>
    <property type="evidence" value="ECO:0007669"/>
    <property type="project" value="UniProtKB-EC"/>
</dbReference>
<dbReference type="InterPro" id="IPR008278">
    <property type="entry name" value="4-PPantetheinyl_Trfase_dom"/>
</dbReference>
<evidence type="ECO:0000256" key="7">
    <source>
        <dbReference type="ARBA" id="ARBA00023160"/>
    </source>
</evidence>